<reference evidence="1" key="1">
    <citation type="submission" date="2020-05" db="EMBL/GenBank/DDBJ databases">
        <title>Large-scale comparative analyses of tick genomes elucidate their genetic diversity and vector capacities.</title>
        <authorList>
            <person name="Jia N."/>
            <person name="Wang J."/>
            <person name="Shi W."/>
            <person name="Du L."/>
            <person name="Sun Y."/>
            <person name="Zhan W."/>
            <person name="Jiang J."/>
            <person name="Wang Q."/>
            <person name="Zhang B."/>
            <person name="Ji P."/>
            <person name="Sakyi L.B."/>
            <person name="Cui X."/>
            <person name="Yuan T."/>
            <person name="Jiang B."/>
            <person name="Yang W."/>
            <person name="Lam T.T.-Y."/>
            <person name="Chang Q."/>
            <person name="Ding S."/>
            <person name="Wang X."/>
            <person name="Zhu J."/>
            <person name="Ruan X."/>
            <person name="Zhao L."/>
            <person name="Wei J."/>
            <person name="Que T."/>
            <person name="Du C."/>
            <person name="Cheng J."/>
            <person name="Dai P."/>
            <person name="Han X."/>
            <person name="Huang E."/>
            <person name="Gao Y."/>
            <person name="Liu J."/>
            <person name="Shao H."/>
            <person name="Ye R."/>
            <person name="Li L."/>
            <person name="Wei W."/>
            <person name="Wang X."/>
            <person name="Wang C."/>
            <person name="Yang T."/>
            <person name="Huo Q."/>
            <person name="Li W."/>
            <person name="Guo W."/>
            <person name="Chen H."/>
            <person name="Zhou L."/>
            <person name="Ni X."/>
            <person name="Tian J."/>
            <person name="Zhou Y."/>
            <person name="Sheng Y."/>
            <person name="Liu T."/>
            <person name="Pan Y."/>
            <person name="Xia L."/>
            <person name="Li J."/>
            <person name="Zhao F."/>
            <person name="Cao W."/>
        </authorList>
    </citation>
    <scope>NUCLEOTIDE SEQUENCE</scope>
    <source>
        <strain evidence="1">Dsil-2018</strain>
    </source>
</reference>
<organism evidence="1 2">
    <name type="scientific">Dermacentor silvarum</name>
    <name type="common">Tick</name>
    <dbReference type="NCBI Taxonomy" id="543639"/>
    <lineage>
        <taxon>Eukaryota</taxon>
        <taxon>Metazoa</taxon>
        <taxon>Ecdysozoa</taxon>
        <taxon>Arthropoda</taxon>
        <taxon>Chelicerata</taxon>
        <taxon>Arachnida</taxon>
        <taxon>Acari</taxon>
        <taxon>Parasitiformes</taxon>
        <taxon>Ixodida</taxon>
        <taxon>Ixodoidea</taxon>
        <taxon>Ixodidae</taxon>
        <taxon>Rhipicephalinae</taxon>
        <taxon>Dermacentor</taxon>
    </lineage>
</organism>
<proteinExistence type="predicted"/>
<evidence type="ECO:0000313" key="2">
    <source>
        <dbReference type="Proteomes" id="UP000821865"/>
    </source>
</evidence>
<sequence>MSEVSDSATTFSSRSAAKATLLEEYVLQQRATNELYWNNPERAEDNLETRWPSLRVKPRADYFETRNTLLISPSLVSFLSAMMVGLDPLVVPVLGADVVRALLNAVVSSQRLGDAGATGPKATAELTHHMTRSREDATRCLAEQYANLTGDRKAWPRLRDELFFDSAVVEPLFDLYRVYLAKYPELRDGPNIPELPGKNSFELFFVNYAVAHCEHAPRSVDVAASTDGERALSPAARLNVALMNSRAFAAVFHCKEDDLMNPRSRCEVW</sequence>
<name>A0ACB8D1X4_DERSI</name>
<dbReference type="Proteomes" id="UP000821865">
    <property type="component" value="Chromosome 3"/>
</dbReference>
<keyword evidence="2" id="KW-1185">Reference proteome</keyword>
<comment type="caution">
    <text evidence="1">The sequence shown here is derived from an EMBL/GenBank/DDBJ whole genome shotgun (WGS) entry which is preliminary data.</text>
</comment>
<accession>A0ACB8D1X4</accession>
<dbReference type="EMBL" id="CM023472">
    <property type="protein sequence ID" value="KAH7958450.1"/>
    <property type="molecule type" value="Genomic_DNA"/>
</dbReference>
<evidence type="ECO:0000313" key="1">
    <source>
        <dbReference type="EMBL" id="KAH7958450.1"/>
    </source>
</evidence>
<protein>
    <submittedName>
        <fullName evidence="1">Uncharacterized protein</fullName>
    </submittedName>
</protein>
<gene>
    <name evidence="1" type="ORF">HPB49_001845</name>
</gene>